<proteinExistence type="predicted"/>
<evidence type="ECO:0000313" key="3">
    <source>
        <dbReference type="Proteomes" id="UP000588068"/>
    </source>
</evidence>
<dbReference type="RefSeq" id="WP_184331666.1">
    <property type="nucleotide sequence ID" value="NZ_JACHHZ010000002.1"/>
</dbReference>
<evidence type="ECO:0000313" key="2">
    <source>
        <dbReference type="EMBL" id="MBB6093387.1"/>
    </source>
</evidence>
<dbReference type="PROSITE" id="PS50075">
    <property type="entry name" value="CARRIER"/>
    <property type="match status" value="1"/>
</dbReference>
<accession>A0A841HK14</accession>
<dbReference type="InterPro" id="IPR009081">
    <property type="entry name" value="PP-bd_ACP"/>
</dbReference>
<keyword evidence="3" id="KW-1185">Reference proteome</keyword>
<dbReference type="Gene3D" id="1.10.1200.10">
    <property type="entry name" value="ACP-like"/>
    <property type="match status" value="1"/>
</dbReference>
<evidence type="ECO:0000259" key="1">
    <source>
        <dbReference type="PROSITE" id="PS50075"/>
    </source>
</evidence>
<gene>
    <name evidence="2" type="ORF">HNQ60_002265</name>
</gene>
<name>A0A841HK14_9GAMM</name>
<dbReference type="SUPFAM" id="SSF47336">
    <property type="entry name" value="ACP-like"/>
    <property type="match status" value="1"/>
</dbReference>
<dbReference type="AlphaFoldDB" id="A0A841HK14"/>
<organism evidence="2 3">
    <name type="scientific">Povalibacter uvarum</name>
    <dbReference type="NCBI Taxonomy" id="732238"/>
    <lineage>
        <taxon>Bacteria</taxon>
        <taxon>Pseudomonadati</taxon>
        <taxon>Pseudomonadota</taxon>
        <taxon>Gammaproteobacteria</taxon>
        <taxon>Steroidobacterales</taxon>
        <taxon>Steroidobacteraceae</taxon>
        <taxon>Povalibacter</taxon>
    </lineage>
</organism>
<protein>
    <submittedName>
        <fullName evidence="2">Acyl carrier protein</fullName>
    </submittedName>
</protein>
<dbReference type="Pfam" id="PF00550">
    <property type="entry name" value="PP-binding"/>
    <property type="match status" value="1"/>
</dbReference>
<comment type="caution">
    <text evidence="2">The sequence shown here is derived from an EMBL/GenBank/DDBJ whole genome shotgun (WGS) entry which is preliminary data.</text>
</comment>
<dbReference type="Proteomes" id="UP000588068">
    <property type="component" value="Unassembled WGS sequence"/>
</dbReference>
<sequence length="92" mass="9870">MSGQTAEELLMAQRLVQALNLDHVQPEAIVPEAPLFGGAQGLGLDSIDALEIALMVQQQYGLELRSDDSEVKAAFASLRSLTGHVLQRRKGG</sequence>
<dbReference type="EMBL" id="JACHHZ010000002">
    <property type="protein sequence ID" value="MBB6093387.1"/>
    <property type="molecule type" value="Genomic_DNA"/>
</dbReference>
<feature type="domain" description="Carrier" evidence="1">
    <location>
        <begin position="7"/>
        <end position="89"/>
    </location>
</feature>
<dbReference type="NCBIfam" id="NF006617">
    <property type="entry name" value="PRK09184.1"/>
    <property type="match status" value="1"/>
</dbReference>
<reference evidence="2 3" key="1">
    <citation type="submission" date="2020-08" db="EMBL/GenBank/DDBJ databases">
        <title>Genomic Encyclopedia of Type Strains, Phase IV (KMG-IV): sequencing the most valuable type-strain genomes for metagenomic binning, comparative biology and taxonomic classification.</title>
        <authorList>
            <person name="Goeker M."/>
        </authorList>
    </citation>
    <scope>NUCLEOTIDE SEQUENCE [LARGE SCALE GENOMIC DNA]</scope>
    <source>
        <strain evidence="2 3">DSM 26723</strain>
    </source>
</reference>
<dbReference type="InterPro" id="IPR036736">
    <property type="entry name" value="ACP-like_sf"/>
</dbReference>